<gene>
    <name evidence="4" type="ORF">TeGR_g120</name>
</gene>
<dbReference type="SUPFAM" id="SSF56420">
    <property type="entry name" value="Peptide deformylase"/>
    <property type="match status" value="1"/>
</dbReference>
<dbReference type="PANTHER" id="PTHR10458:SF22">
    <property type="entry name" value="PEPTIDE DEFORMYLASE"/>
    <property type="match status" value="1"/>
</dbReference>
<dbReference type="PRINTS" id="PR01576">
    <property type="entry name" value="PDEFORMYLASE"/>
</dbReference>
<accession>A0ABQ6MIU1</accession>
<dbReference type="EMBL" id="BRYB01004204">
    <property type="protein sequence ID" value="GMI27354.1"/>
    <property type="molecule type" value="Genomic_DNA"/>
</dbReference>
<dbReference type="InterPro" id="IPR036821">
    <property type="entry name" value="Peptide_deformylase_sf"/>
</dbReference>
<comment type="function">
    <text evidence="3">Removes the formyl group from the N-terminal Met of newly synthesized proteins.</text>
</comment>
<keyword evidence="3" id="KW-0479">Metal-binding</keyword>
<dbReference type="Proteomes" id="UP001165060">
    <property type="component" value="Unassembled WGS sequence"/>
</dbReference>
<proteinExistence type="inferred from homology"/>
<comment type="caution">
    <text evidence="4">The sequence shown here is derived from an EMBL/GenBank/DDBJ whole genome shotgun (WGS) entry which is preliminary data.</text>
</comment>
<keyword evidence="5" id="KW-1185">Reference proteome</keyword>
<protein>
    <recommendedName>
        <fullName evidence="2 3">Peptide deformylase</fullName>
        <ecNumber evidence="2 3">3.5.1.88</ecNumber>
    </recommendedName>
</protein>
<evidence type="ECO:0000256" key="2">
    <source>
        <dbReference type="ARBA" id="ARBA00012175"/>
    </source>
</evidence>
<evidence type="ECO:0000313" key="4">
    <source>
        <dbReference type="EMBL" id="GMI27354.1"/>
    </source>
</evidence>
<dbReference type="Pfam" id="PF01327">
    <property type="entry name" value="Pep_deformylase"/>
    <property type="match status" value="1"/>
</dbReference>
<dbReference type="InterPro" id="IPR023635">
    <property type="entry name" value="Peptide_deformylase"/>
</dbReference>
<dbReference type="EC" id="3.5.1.88" evidence="2 3"/>
<organism evidence="4 5">
    <name type="scientific">Tetraparma gracilis</name>
    <dbReference type="NCBI Taxonomy" id="2962635"/>
    <lineage>
        <taxon>Eukaryota</taxon>
        <taxon>Sar</taxon>
        <taxon>Stramenopiles</taxon>
        <taxon>Ochrophyta</taxon>
        <taxon>Bolidophyceae</taxon>
        <taxon>Parmales</taxon>
        <taxon>Triparmaceae</taxon>
        <taxon>Tetraparma</taxon>
    </lineage>
</organism>
<dbReference type="Gene3D" id="3.90.45.10">
    <property type="entry name" value="Peptide deformylase"/>
    <property type="match status" value="1"/>
</dbReference>
<evidence type="ECO:0000256" key="3">
    <source>
        <dbReference type="RuleBase" id="RU362111"/>
    </source>
</evidence>
<evidence type="ECO:0000256" key="1">
    <source>
        <dbReference type="ARBA" id="ARBA00010759"/>
    </source>
</evidence>
<comment type="catalytic activity">
    <reaction evidence="3">
        <text>N-terminal N-formyl-L-methionyl-[peptide] + H2O = N-terminal L-methionyl-[peptide] + formate</text>
        <dbReference type="Rhea" id="RHEA:24420"/>
        <dbReference type="Rhea" id="RHEA-COMP:10639"/>
        <dbReference type="Rhea" id="RHEA-COMP:10640"/>
        <dbReference type="ChEBI" id="CHEBI:15377"/>
        <dbReference type="ChEBI" id="CHEBI:15740"/>
        <dbReference type="ChEBI" id="CHEBI:49298"/>
        <dbReference type="ChEBI" id="CHEBI:64731"/>
        <dbReference type="EC" id="3.5.1.88"/>
    </reaction>
</comment>
<dbReference type="HAMAP" id="MF_00163">
    <property type="entry name" value="Pep_deformylase"/>
    <property type="match status" value="1"/>
</dbReference>
<dbReference type="PANTHER" id="PTHR10458">
    <property type="entry name" value="PEPTIDE DEFORMYLASE"/>
    <property type="match status" value="1"/>
</dbReference>
<name>A0ABQ6MIU1_9STRA</name>
<reference evidence="4 5" key="1">
    <citation type="journal article" date="2023" name="Commun. Biol.">
        <title>Genome analysis of Parmales, the sister group of diatoms, reveals the evolutionary specialization of diatoms from phago-mixotrophs to photoautotrophs.</title>
        <authorList>
            <person name="Ban H."/>
            <person name="Sato S."/>
            <person name="Yoshikawa S."/>
            <person name="Yamada K."/>
            <person name="Nakamura Y."/>
            <person name="Ichinomiya M."/>
            <person name="Sato N."/>
            <person name="Blanc-Mathieu R."/>
            <person name="Endo H."/>
            <person name="Kuwata A."/>
            <person name="Ogata H."/>
        </authorList>
    </citation>
    <scope>NUCLEOTIDE SEQUENCE [LARGE SCALE GENOMIC DNA]</scope>
</reference>
<evidence type="ECO:0000313" key="5">
    <source>
        <dbReference type="Proteomes" id="UP001165060"/>
    </source>
</evidence>
<keyword evidence="3" id="KW-0648">Protein biosynthesis</keyword>
<comment type="similarity">
    <text evidence="1 3">Belongs to the polypeptide deformylase family.</text>
</comment>
<sequence>MSSNWNIPPAMTRVHSSTSSFNSSQYSIGSSYGTPNQSRFDLEAFFEAGLSIDPPEPPLECGTNPVSHQQAFCEPETVVKESLTGPLVIAPDLRLRNVVPRVSEETSLHDICTVGQELINCVVDNDGAGTAAPQVGCPLRIIVVSTPAERAPKDPSPVDGVRDPFVIVNPELDVAGAAQVMGWERCLSVPKMVGAVSRPGSVTLRGEDPLTRQALKPELCGGHLSRLLQHEVDHLDGILYTDRVEAGSLMKIDTFQNIQKAEKEGDLGPGESLLGEGWESWDRRMQIISKHPVYDLTGKGVLIRQMEKHMAAVRKEQAAELFCDRLHEMMGLK</sequence>
<keyword evidence="3" id="KW-0378">Hydrolase</keyword>